<dbReference type="NCBIfam" id="TIGR00464">
    <property type="entry name" value="gltX_bact"/>
    <property type="match status" value="1"/>
</dbReference>
<dbReference type="InterPro" id="IPR049940">
    <property type="entry name" value="GluQ/Sye"/>
</dbReference>
<dbReference type="InterPro" id="IPR004527">
    <property type="entry name" value="Glu-tRNA-ligase_bac/mito"/>
</dbReference>
<comment type="subcellular location">
    <subcellularLocation>
        <location evidence="7">Cytoplasm</location>
    </subcellularLocation>
</comment>
<evidence type="ECO:0000313" key="11">
    <source>
        <dbReference type="Proteomes" id="UP000823634"/>
    </source>
</evidence>
<comment type="function">
    <text evidence="7">Catalyzes the attachment of glutamate to tRNA(Glu) in a two-step reaction: glutamate is first activated by ATP to form Glu-AMP and then transferred to the acceptor end of tRNA(Glu).</text>
</comment>
<dbReference type="Pfam" id="PF19269">
    <property type="entry name" value="Anticodon_2"/>
    <property type="match status" value="1"/>
</dbReference>
<dbReference type="GO" id="GO:0005524">
    <property type="term" value="F:ATP binding"/>
    <property type="evidence" value="ECO:0007669"/>
    <property type="project" value="UniProtKB-UniRule"/>
</dbReference>
<feature type="domain" description="Aminoacyl-tRNA synthetase class I anticodon-binding" evidence="9">
    <location>
        <begin position="514"/>
        <end position="549"/>
    </location>
</feature>
<proteinExistence type="inferred from homology"/>
<dbReference type="HAMAP" id="MF_00022">
    <property type="entry name" value="Glu_tRNA_synth_type1"/>
    <property type="match status" value="1"/>
</dbReference>
<dbReference type="PRINTS" id="PR00987">
    <property type="entry name" value="TRNASYNTHGLU"/>
</dbReference>
<gene>
    <name evidence="7" type="primary">gltX</name>
    <name evidence="10" type="ORF">IAC61_01545</name>
</gene>
<dbReference type="SUPFAM" id="SSF52374">
    <property type="entry name" value="Nucleotidylyl transferase"/>
    <property type="match status" value="1"/>
</dbReference>
<dbReference type="InterPro" id="IPR045462">
    <property type="entry name" value="aa-tRNA-synth_I_cd-bd"/>
</dbReference>
<accession>A0A9D9GSW2</accession>
<dbReference type="GO" id="GO:0005829">
    <property type="term" value="C:cytosol"/>
    <property type="evidence" value="ECO:0007669"/>
    <property type="project" value="TreeGrafter"/>
</dbReference>
<dbReference type="InterPro" id="IPR000924">
    <property type="entry name" value="Glu/Gln-tRNA-synth"/>
</dbReference>
<evidence type="ECO:0000259" key="8">
    <source>
        <dbReference type="Pfam" id="PF00749"/>
    </source>
</evidence>
<keyword evidence="7" id="KW-0963">Cytoplasm</keyword>
<keyword evidence="5 7" id="KW-0648">Protein biosynthesis</keyword>
<dbReference type="InterPro" id="IPR014729">
    <property type="entry name" value="Rossmann-like_a/b/a_fold"/>
</dbReference>
<dbReference type="GO" id="GO:0000049">
    <property type="term" value="F:tRNA binding"/>
    <property type="evidence" value="ECO:0007669"/>
    <property type="project" value="InterPro"/>
</dbReference>
<evidence type="ECO:0000256" key="6">
    <source>
        <dbReference type="ARBA" id="ARBA00023146"/>
    </source>
</evidence>
<feature type="short sequence motif" description="'HIGH' region" evidence="7">
    <location>
        <begin position="42"/>
        <end position="52"/>
    </location>
</feature>
<sequence>MSTNADLAELLFPDVTLTIDDLERKYPMRELPEGAQVTRFAPSPTGFLHTGSLFTTLISYLTAKKSGGVYFFRLEDTDTKRTIQGSGDLLIQELAQFGLVADEGYFPEGDKGAYGPYKQSERREIYKAVIKELVRRGRAYPDFCTPEDLEKIRKFQEEHKILPGYYGAYARDRNLSVEQRIEKIKAGIPWVIRFRSEGDHDKKTKFVDAIRGEIELQDNDTDVVILKSDGLPTYHFAHVCDDHFMRTTIITRGEEWIPSTPIHLDMFRALGWKPPKYAHIPSIMKLDHGNKRKLSKRKDPEAAVSYFLDNGYCPKALLVYLMSIANSNFEEWSIAHKSFDLNEFPFSLKKMSLDGALFDEGKLNYFSKEVIAKMPLDELFNAVKDYADAHDEEFAKRIKESPDYVKRILNIEKERKNPRKDYAKYSDIYPLIKFFFHDEWERKLAEGLSFPSRYEASDIKSLLLDLRDHMAFGDDETTWWNGVKEIASAHGFASSNKDYKANPDAYLGSVSDGAELLRIAITTSSQSPNLHEILEILGPDEVKLRLEKICQNLN</sequence>
<evidence type="ECO:0000256" key="2">
    <source>
        <dbReference type="ARBA" id="ARBA00022598"/>
    </source>
</evidence>
<keyword evidence="4 7" id="KW-0067">ATP-binding</keyword>
<evidence type="ECO:0000256" key="3">
    <source>
        <dbReference type="ARBA" id="ARBA00022741"/>
    </source>
</evidence>
<dbReference type="AlphaFoldDB" id="A0A9D9GSW2"/>
<comment type="similarity">
    <text evidence="1 7">Belongs to the class-I aminoacyl-tRNA synthetase family. Glutamate--tRNA ligase type 1 subfamily.</text>
</comment>
<dbReference type="InterPro" id="IPR020751">
    <property type="entry name" value="aa-tRNA-synth_I_codon-bd_sub2"/>
</dbReference>
<dbReference type="Gene3D" id="1.10.10.350">
    <property type="match status" value="1"/>
</dbReference>
<dbReference type="Proteomes" id="UP000823634">
    <property type="component" value="Unassembled WGS sequence"/>
</dbReference>
<dbReference type="Gene3D" id="3.40.50.620">
    <property type="entry name" value="HUPs"/>
    <property type="match status" value="1"/>
</dbReference>
<dbReference type="SUPFAM" id="SSF48163">
    <property type="entry name" value="An anticodon-binding domain of class I aminoacyl-tRNA synthetases"/>
    <property type="match status" value="1"/>
</dbReference>
<evidence type="ECO:0000256" key="7">
    <source>
        <dbReference type="HAMAP-Rule" id="MF_00022"/>
    </source>
</evidence>
<evidence type="ECO:0000313" key="10">
    <source>
        <dbReference type="EMBL" id="MBO8425990.1"/>
    </source>
</evidence>
<keyword evidence="2 7" id="KW-0436">Ligase</keyword>
<feature type="short sequence motif" description="'KMSKS' region" evidence="7">
    <location>
        <begin position="293"/>
        <end position="297"/>
    </location>
</feature>
<reference evidence="10" key="2">
    <citation type="journal article" date="2021" name="PeerJ">
        <title>Extensive microbial diversity within the chicken gut microbiome revealed by metagenomics and culture.</title>
        <authorList>
            <person name="Gilroy R."/>
            <person name="Ravi A."/>
            <person name="Getino M."/>
            <person name="Pursley I."/>
            <person name="Horton D.L."/>
            <person name="Alikhan N.F."/>
            <person name="Baker D."/>
            <person name="Gharbi K."/>
            <person name="Hall N."/>
            <person name="Watson M."/>
            <person name="Adriaenssens E.M."/>
            <person name="Foster-Nyarko E."/>
            <person name="Jarju S."/>
            <person name="Secka A."/>
            <person name="Antonio M."/>
            <person name="Oren A."/>
            <person name="Chaudhuri R.R."/>
            <person name="La Ragione R."/>
            <person name="Hildebrand F."/>
            <person name="Pallen M.J."/>
        </authorList>
    </citation>
    <scope>NUCLEOTIDE SEQUENCE</scope>
    <source>
        <strain evidence="10">17113</strain>
    </source>
</reference>
<dbReference type="EC" id="6.1.1.17" evidence="7"/>
<dbReference type="EMBL" id="JADINA010000012">
    <property type="protein sequence ID" value="MBO8425990.1"/>
    <property type="molecule type" value="Genomic_DNA"/>
</dbReference>
<dbReference type="Pfam" id="PF00749">
    <property type="entry name" value="tRNA-synt_1c"/>
    <property type="match status" value="1"/>
</dbReference>
<dbReference type="PANTHER" id="PTHR43311:SF2">
    <property type="entry name" value="GLUTAMATE--TRNA LIGASE, MITOCHONDRIAL-RELATED"/>
    <property type="match status" value="1"/>
</dbReference>
<comment type="caution">
    <text evidence="7">Lacks conserved residue(s) required for the propagation of feature annotation.</text>
</comment>
<evidence type="ECO:0000256" key="1">
    <source>
        <dbReference type="ARBA" id="ARBA00007894"/>
    </source>
</evidence>
<feature type="binding site" evidence="7">
    <location>
        <position position="296"/>
    </location>
    <ligand>
        <name>ATP</name>
        <dbReference type="ChEBI" id="CHEBI:30616"/>
    </ligand>
</feature>
<dbReference type="InterPro" id="IPR020058">
    <property type="entry name" value="Glu/Gln-tRNA-synth_Ib_cat-dom"/>
</dbReference>
<reference evidence="10" key="1">
    <citation type="submission" date="2020-10" db="EMBL/GenBank/DDBJ databases">
        <authorList>
            <person name="Gilroy R."/>
        </authorList>
    </citation>
    <scope>NUCLEOTIDE SEQUENCE</scope>
    <source>
        <strain evidence="10">17113</strain>
    </source>
</reference>
<evidence type="ECO:0000259" key="9">
    <source>
        <dbReference type="Pfam" id="PF19269"/>
    </source>
</evidence>
<organism evidence="10 11">
    <name type="scientific">Candidatus Alloenteromonas pullistercoris</name>
    <dbReference type="NCBI Taxonomy" id="2840785"/>
    <lineage>
        <taxon>Bacteria</taxon>
        <taxon>Bacillati</taxon>
        <taxon>Bacillota</taxon>
        <taxon>Bacillota incertae sedis</taxon>
        <taxon>Candidatus Alloenteromonas</taxon>
    </lineage>
</organism>
<protein>
    <recommendedName>
        <fullName evidence="7">Glutamate--tRNA ligase</fullName>
        <ecNumber evidence="7">6.1.1.17</ecNumber>
    </recommendedName>
    <alternativeName>
        <fullName evidence="7">Glutamyl-tRNA synthetase</fullName>
        <shortName evidence="7">GluRS</shortName>
    </alternativeName>
</protein>
<dbReference type="GO" id="GO:0004818">
    <property type="term" value="F:glutamate-tRNA ligase activity"/>
    <property type="evidence" value="ECO:0007669"/>
    <property type="project" value="UniProtKB-UniRule"/>
</dbReference>
<dbReference type="GO" id="GO:0006424">
    <property type="term" value="P:glutamyl-tRNA aminoacylation"/>
    <property type="evidence" value="ECO:0007669"/>
    <property type="project" value="UniProtKB-UniRule"/>
</dbReference>
<evidence type="ECO:0000256" key="5">
    <source>
        <dbReference type="ARBA" id="ARBA00022917"/>
    </source>
</evidence>
<feature type="domain" description="Glutamyl/glutaminyl-tRNA synthetase class Ib catalytic" evidence="8">
    <location>
        <begin position="37"/>
        <end position="325"/>
    </location>
</feature>
<evidence type="ECO:0000256" key="4">
    <source>
        <dbReference type="ARBA" id="ARBA00022840"/>
    </source>
</evidence>
<dbReference type="PANTHER" id="PTHR43311">
    <property type="entry name" value="GLUTAMATE--TRNA LIGASE"/>
    <property type="match status" value="1"/>
</dbReference>
<dbReference type="InterPro" id="IPR008925">
    <property type="entry name" value="aa_tRNA-synth_I_cd-bd_sf"/>
</dbReference>
<comment type="subunit">
    <text evidence="7">Monomer.</text>
</comment>
<comment type="caution">
    <text evidence="10">The sequence shown here is derived from an EMBL/GenBank/DDBJ whole genome shotgun (WGS) entry which is preliminary data.</text>
</comment>
<keyword evidence="6 7" id="KW-0030">Aminoacyl-tRNA synthetase</keyword>
<comment type="catalytic activity">
    <reaction evidence="7">
        <text>tRNA(Glu) + L-glutamate + ATP = L-glutamyl-tRNA(Glu) + AMP + diphosphate</text>
        <dbReference type="Rhea" id="RHEA:23540"/>
        <dbReference type="Rhea" id="RHEA-COMP:9663"/>
        <dbReference type="Rhea" id="RHEA-COMP:9680"/>
        <dbReference type="ChEBI" id="CHEBI:29985"/>
        <dbReference type="ChEBI" id="CHEBI:30616"/>
        <dbReference type="ChEBI" id="CHEBI:33019"/>
        <dbReference type="ChEBI" id="CHEBI:78442"/>
        <dbReference type="ChEBI" id="CHEBI:78520"/>
        <dbReference type="ChEBI" id="CHEBI:456215"/>
        <dbReference type="EC" id="6.1.1.17"/>
    </reaction>
</comment>
<keyword evidence="3 7" id="KW-0547">Nucleotide-binding</keyword>
<name>A0A9D9GSW2_9FIRM</name>